<dbReference type="GO" id="GO:0009190">
    <property type="term" value="P:cyclic nucleotide biosynthetic process"/>
    <property type="evidence" value="ECO:0007669"/>
    <property type="project" value="InterPro"/>
</dbReference>
<dbReference type="Gene3D" id="3.30.70.1230">
    <property type="entry name" value="Nucleotide cyclase"/>
    <property type="match status" value="1"/>
</dbReference>
<dbReference type="InterPro" id="IPR029787">
    <property type="entry name" value="Nucleotide_cyclase"/>
</dbReference>
<evidence type="ECO:0000259" key="1">
    <source>
        <dbReference type="PROSITE" id="PS50125"/>
    </source>
</evidence>
<dbReference type="SUPFAM" id="SSF55073">
    <property type="entry name" value="Nucleotide cyclase"/>
    <property type="match status" value="1"/>
</dbReference>
<dbReference type="EMBL" id="JPMI01000089">
    <property type="protein sequence ID" value="KFA92575.1"/>
    <property type="molecule type" value="Genomic_DNA"/>
</dbReference>
<protein>
    <submittedName>
        <fullName evidence="2">Cyclase</fullName>
    </submittedName>
</protein>
<dbReference type="AlphaFoldDB" id="A0A084SVU0"/>
<dbReference type="SUPFAM" id="SSF48371">
    <property type="entry name" value="ARM repeat"/>
    <property type="match status" value="1"/>
</dbReference>
<comment type="caution">
    <text evidence="2">The sequence shown here is derived from an EMBL/GenBank/DDBJ whole genome shotgun (WGS) entry which is preliminary data.</text>
</comment>
<dbReference type="PANTHER" id="PTHR43081:SF1">
    <property type="entry name" value="ADENYLATE CYCLASE, TERMINAL-DIFFERENTIATION SPECIFIC"/>
    <property type="match status" value="1"/>
</dbReference>
<gene>
    <name evidence="2" type="ORF">Q664_14470</name>
</gene>
<dbReference type="GO" id="GO:0004016">
    <property type="term" value="F:adenylate cyclase activity"/>
    <property type="evidence" value="ECO:0007669"/>
    <property type="project" value="UniProtKB-ARBA"/>
</dbReference>
<dbReference type="InterPro" id="IPR050697">
    <property type="entry name" value="Adenylyl/Guanylyl_Cyclase_3/4"/>
</dbReference>
<dbReference type="SMART" id="SM00044">
    <property type="entry name" value="CYCc"/>
    <property type="match status" value="1"/>
</dbReference>
<dbReference type="GO" id="GO:0035556">
    <property type="term" value="P:intracellular signal transduction"/>
    <property type="evidence" value="ECO:0007669"/>
    <property type="project" value="InterPro"/>
</dbReference>
<dbReference type="PANTHER" id="PTHR43081">
    <property type="entry name" value="ADENYLATE CYCLASE, TERMINAL-DIFFERENTIATION SPECIFIC-RELATED"/>
    <property type="match status" value="1"/>
</dbReference>
<dbReference type="Proteomes" id="UP000028547">
    <property type="component" value="Unassembled WGS sequence"/>
</dbReference>
<dbReference type="InterPro" id="IPR016024">
    <property type="entry name" value="ARM-type_fold"/>
</dbReference>
<dbReference type="Gene3D" id="1.25.10.10">
    <property type="entry name" value="Leucine-rich Repeat Variant"/>
    <property type="match status" value="1"/>
</dbReference>
<dbReference type="Pfam" id="PF00211">
    <property type="entry name" value="Guanylate_cyc"/>
    <property type="match status" value="1"/>
</dbReference>
<feature type="domain" description="Guanylate cyclase" evidence="1">
    <location>
        <begin position="18"/>
        <end position="133"/>
    </location>
</feature>
<accession>A0A084SVU0</accession>
<dbReference type="InterPro" id="IPR001054">
    <property type="entry name" value="A/G_cyclase"/>
</dbReference>
<evidence type="ECO:0000313" key="2">
    <source>
        <dbReference type="EMBL" id="KFA92575.1"/>
    </source>
</evidence>
<organism evidence="2 3">
    <name type="scientific">Archangium violaceum Cb vi76</name>
    <dbReference type="NCBI Taxonomy" id="1406225"/>
    <lineage>
        <taxon>Bacteria</taxon>
        <taxon>Pseudomonadati</taxon>
        <taxon>Myxococcota</taxon>
        <taxon>Myxococcia</taxon>
        <taxon>Myxococcales</taxon>
        <taxon>Cystobacterineae</taxon>
        <taxon>Archangiaceae</taxon>
        <taxon>Archangium</taxon>
    </lineage>
</organism>
<sequence length="467" mass="49699">MEGATAYTAPALKTANLAIVFTDIQGFTERTSRQTLEQNQRLLKVHHDLLTPVFKAFGGRIIKSIGDAFLVTFESPTQAVLGGMAIQDRLWQHNRSVLEAERLDVRVAINVGEVRVEPNDVFGEPVNIASRVESIAEAGEVFFTEAVYLAMNKAEVPSQEVGAFELKGIPGKIRVFRVPRAPYRVEVPAVVHVTPGAEAPISNEQPPFGNLALSRMPVSSPGPDLAATAAALGSRAATVGGQLVERTRTVGGQLAERTKTVGEQLVERTKTVGGQLVGRTRTVIESVKAGPRPAFASRKLAVGGGVLALVLGIGFVLRDSPVEDAIEAVAEASSSKEKIPLKEKLALVQAAEKLISQEKSPGEKAWLHGQLAEALDAPGQAVGFYRSGVKAEHGDSEDRLIELLEHPDCRVRVNAADALGDLKLDSARGELEDLAKAGGPDDEDPGLLGLGCDSREAAKKALKRLGH</sequence>
<evidence type="ECO:0000313" key="3">
    <source>
        <dbReference type="Proteomes" id="UP000028547"/>
    </source>
</evidence>
<name>A0A084SVU0_9BACT</name>
<dbReference type="CDD" id="cd07302">
    <property type="entry name" value="CHD"/>
    <property type="match status" value="1"/>
</dbReference>
<dbReference type="PROSITE" id="PS50125">
    <property type="entry name" value="GUANYLATE_CYCLASE_2"/>
    <property type="match status" value="1"/>
</dbReference>
<reference evidence="2 3" key="1">
    <citation type="submission" date="2014-07" db="EMBL/GenBank/DDBJ databases">
        <title>Draft Genome Sequence of Gephyronic Acid Producer, Cystobacter violaceus Strain Cb vi76.</title>
        <authorList>
            <person name="Stevens D.C."/>
            <person name="Young J."/>
            <person name="Carmichael R."/>
            <person name="Tan J."/>
            <person name="Taylor R.E."/>
        </authorList>
    </citation>
    <scope>NUCLEOTIDE SEQUENCE [LARGE SCALE GENOMIC DNA]</scope>
    <source>
        <strain evidence="2 3">Cb vi76</strain>
    </source>
</reference>
<dbReference type="InterPro" id="IPR011989">
    <property type="entry name" value="ARM-like"/>
</dbReference>
<proteinExistence type="predicted"/>